<keyword evidence="3" id="KW-1185">Reference proteome</keyword>
<dbReference type="Proteomes" id="UP001163046">
    <property type="component" value="Unassembled WGS sequence"/>
</dbReference>
<dbReference type="EMBL" id="MU825444">
    <property type="protein sequence ID" value="KAJ7388974.1"/>
    <property type="molecule type" value="Genomic_DNA"/>
</dbReference>
<reference evidence="2" key="1">
    <citation type="submission" date="2023-01" db="EMBL/GenBank/DDBJ databases">
        <title>Genome assembly of the deep-sea coral Lophelia pertusa.</title>
        <authorList>
            <person name="Herrera S."/>
            <person name="Cordes E."/>
        </authorList>
    </citation>
    <scope>NUCLEOTIDE SEQUENCE</scope>
    <source>
        <strain evidence="2">USNM1676648</strain>
        <tissue evidence="2">Polyp</tissue>
    </source>
</reference>
<evidence type="ECO:0000313" key="2">
    <source>
        <dbReference type="EMBL" id="KAJ7388974.1"/>
    </source>
</evidence>
<feature type="compositionally biased region" description="Acidic residues" evidence="1">
    <location>
        <begin position="294"/>
        <end position="305"/>
    </location>
</feature>
<protein>
    <submittedName>
        <fullName evidence="2">Uncharacterized protein</fullName>
    </submittedName>
</protein>
<feature type="region of interest" description="Disordered" evidence="1">
    <location>
        <begin position="293"/>
        <end position="312"/>
    </location>
</feature>
<sequence>MDESDALITPEEMVDLKASKPYVEGIKAIKEAGEGKELSQQEFTLARDVLLVRFAVDNATRPGPLNNARLADYEKADTAKGKKIMLVARHKRAKDGPAILGMMPDLQELMELYIRKNTFKAILPEIKGWRSTVDGCTQDKQNQRYMDESDALITPEEMVDLKASKPYVEGIKAIKEAGEGKELSQQEFTLARDVLLVRFAVDNATRPGPLNNARLADYEKADTAKGKKIMLVARHKRAKDGPAILGMMPDLQELMELYIRKVRPQFAKAGVDHLFVMVEGTAFPRVTSVRSAVADEETGESESSADADVPSAVADEPTGDHLLMLTFVLLMLTKQLLHLNAPFPAPFLWCQVY</sequence>
<comment type="caution">
    <text evidence="2">The sequence shown here is derived from an EMBL/GenBank/DDBJ whole genome shotgun (WGS) entry which is preliminary data.</text>
</comment>
<dbReference type="OrthoDB" id="6012729at2759"/>
<dbReference type="AlphaFoldDB" id="A0A9W9ZZP6"/>
<proteinExistence type="predicted"/>
<organism evidence="2 3">
    <name type="scientific">Desmophyllum pertusum</name>
    <dbReference type="NCBI Taxonomy" id="174260"/>
    <lineage>
        <taxon>Eukaryota</taxon>
        <taxon>Metazoa</taxon>
        <taxon>Cnidaria</taxon>
        <taxon>Anthozoa</taxon>
        <taxon>Hexacorallia</taxon>
        <taxon>Scleractinia</taxon>
        <taxon>Caryophylliina</taxon>
        <taxon>Caryophylliidae</taxon>
        <taxon>Desmophyllum</taxon>
    </lineage>
</organism>
<name>A0A9W9ZZP6_9CNID</name>
<gene>
    <name evidence="2" type="ORF">OS493_034362</name>
</gene>
<accession>A0A9W9ZZP6</accession>
<evidence type="ECO:0000256" key="1">
    <source>
        <dbReference type="SAM" id="MobiDB-lite"/>
    </source>
</evidence>
<evidence type="ECO:0000313" key="3">
    <source>
        <dbReference type="Proteomes" id="UP001163046"/>
    </source>
</evidence>